<protein>
    <submittedName>
        <fullName evidence="2">Type II toxin-antitoxin system PemK/MazF family toxin</fullName>
    </submittedName>
</protein>
<evidence type="ECO:0000313" key="2">
    <source>
        <dbReference type="EMBL" id="MBO0608078.1"/>
    </source>
</evidence>
<feature type="compositionally biased region" description="Low complexity" evidence="1">
    <location>
        <begin position="32"/>
        <end position="44"/>
    </location>
</feature>
<proteinExistence type="predicted"/>
<dbReference type="RefSeq" id="WP_207274065.1">
    <property type="nucleotide sequence ID" value="NZ_JAFMPK010000020.1"/>
</dbReference>
<dbReference type="Proteomes" id="UP000664617">
    <property type="component" value="Unassembled WGS sequence"/>
</dbReference>
<dbReference type="InterPro" id="IPR003477">
    <property type="entry name" value="PemK-like"/>
</dbReference>
<dbReference type="SUPFAM" id="SSF50118">
    <property type="entry name" value="Cell growth inhibitor/plasmid maintenance toxic component"/>
    <property type="match status" value="1"/>
</dbReference>
<accession>A0ABS3I530</accession>
<reference evidence="2 3" key="1">
    <citation type="submission" date="2021-03" db="EMBL/GenBank/DDBJ databases">
        <authorList>
            <person name="Xin L."/>
        </authorList>
    </citation>
    <scope>NUCLEOTIDE SEQUENCE [LARGE SCALE GENOMIC DNA]</scope>
    <source>
        <strain evidence="2 3">XHU 5031</strain>
    </source>
</reference>
<evidence type="ECO:0000256" key="1">
    <source>
        <dbReference type="SAM" id="MobiDB-lite"/>
    </source>
</evidence>
<gene>
    <name evidence="2" type="ORF">J0911_03440</name>
</gene>
<name>A0ABS3I530_9MICO</name>
<dbReference type="EMBL" id="JAFMPK010000020">
    <property type="protein sequence ID" value="MBO0608078.1"/>
    <property type="molecule type" value="Genomic_DNA"/>
</dbReference>
<organism evidence="2 3">
    <name type="scientific">Myceligenerans salitolerans</name>
    <dbReference type="NCBI Taxonomy" id="1230528"/>
    <lineage>
        <taxon>Bacteria</taxon>
        <taxon>Bacillati</taxon>
        <taxon>Actinomycetota</taxon>
        <taxon>Actinomycetes</taxon>
        <taxon>Micrococcales</taxon>
        <taxon>Promicromonosporaceae</taxon>
        <taxon>Myceligenerans</taxon>
    </lineage>
</organism>
<feature type="region of interest" description="Disordered" evidence="1">
    <location>
        <begin position="22"/>
        <end position="87"/>
    </location>
</feature>
<reference evidence="3" key="2">
    <citation type="submission" date="2023-07" db="EMBL/GenBank/DDBJ databases">
        <title>Myceligenerans salitolerans sp. nov., a halotolerant actinomycete isolated from a salt lake in Xinjiang, China.</title>
        <authorList>
            <person name="Guan T."/>
        </authorList>
    </citation>
    <scope>NUCLEOTIDE SEQUENCE [LARGE SCALE GENOMIC DNA]</scope>
    <source>
        <strain evidence="3">XHU 5031</strain>
    </source>
</reference>
<dbReference type="Pfam" id="PF02452">
    <property type="entry name" value="PemK_toxin"/>
    <property type="match status" value="1"/>
</dbReference>
<sequence length="195" mass="21209">MSDNRWVRLLGEIARAVLKALLSDGDRDGRSARSAPSTASSGTPAPTPRPPGGGGRGTQSPSTGNGAYPGDYLGTLRPVYSPNLDGEPDPGEVVWTWVPYEEDHSQGKDRPVLLVGRDGKWLLGLQLTSKDHVRHGEQDGRGGRRWMDIGTGRWDRQGRPSEVRLNRVIRIAPDAVRREGDVLDKAIFDRVAAAL</sequence>
<comment type="caution">
    <text evidence="2">The sequence shown here is derived from an EMBL/GenBank/DDBJ whole genome shotgun (WGS) entry which is preliminary data.</text>
</comment>
<evidence type="ECO:0000313" key="3">
    <source>
        <dbReference type="Proteomes" id="UP000664617"/>
    </source>
</evidence>
<keyword evidence="3" id="KW-1185">Reference proteome</keyword>